<sequence>MITVLGSLNMDIVARVDRYPVRGETKFGRSVELLAGGKGANQAAACGRLGKKAVLIGCVGHDLFGEKLLCSLQDCGVDTQWVKVTAEAPTGTTVATVDSAAENTLIVAIGANRLLTIEDVEAGMERIRQSTVLLVQMEIPHETALYAMRKAREHGVFVILDPAPADGVTADMLVYADLVTPNKQEVGMIAGIDVMDDETAAAAANWFAQAGVPNCIIKMGENGSLLYANGEFTRIPGIPVQAVDTIGAGDSFAGALATAIDDGASLTEAAAFAAAVSALKVTRAGAQTGLPTREELEVFCQERNIALYRT</sequence>
<comment type="subcellular location">
    <subcellularLocation>
        <location evidence="12">Cytoplasm</location>
    </subcellularLocation>
</comment>
<comment type="pathway">
    <text evidence="13">Carbohydrate metabolism; D-tagatose 6-phosphate degradation; D-glyceraldehyde 3-phosphate and glycerone phosphate from D-tagatose 6-phosphate: step 1/2.</text>
</comment>
<keyword evidence="7 12" id="KW-0418">Kinase</keyword>
<dbReference type="GO" id="GO:0005988">
    <property type="term" value="P:lactose metabolic process"/>
    <property type="evidence" value="ECO:0007669"/>
    <property type="project" value="UniProtKB-KW"/>
</dbReference>
<comment type="catalytic activity">
    <reaction evidence="12">
        <text>D-ribose + ATP = D-ribose 5-phosphate + ADP + H(+)</text>
        <dbReference type="Rhea" id="RHEA:13697"/>
        <dbReference type="ChEBI" id="CHEBI:15378"/>
        <dbReference type="ChEBI" id="CHEBI:30616"/>
        <dbReference type="ChEBI" id="CHEBI:47013"/>
        <dbReference type="ChEBI" id="CHEBI:78346"/>
        <dbReference type="ChEBI" id="CHEBI:456216"/>
        <dbReference type="EC" id="2.7.1.15"/>
    </reaction>
</comment>
<dbReference type="HAMAP" id="MF_01987">
    <property type="entry name" value="Ribokinase"/>
    <property type="match status" value="1"/>
</dbReference>
<dbReference type="InterPro" id="IPR002173">
    <property type="entry name" value="Carboh/pur_kinase_PfkB_CS"/>
</dbReference>
<dbReference type="InterPro" id="IPR002139">
    <property type="entry name" value="Ribo/fructo_kinase"/>
</dbReference>
<evidence type="ECO:0000256" key="2">
    <source>
        <dbReference type="ARBA" id="ARBA00012035"/>
    </source>
</evidence>
<comment type="caution">
    <text evidence="12">Lacks conserved residue(s) required for the propagation of feature annotation.</text>
</comment>
<comment type="activity regulation">
    <text evidence="12">Activated by a monovalent cation that binds near, but not in, the active site. The most likely occupant of the site in vivo is potassium. Ion binding induces a conformational change that may alter substrate affinity.</text>
</comment>
<evidence type="ECO:0000256" key="12">
    <source>
        <dbReference type="HAMAP-Rule" id="MF_01987"/>
    </source>
</evidence>
<dbReference type="GO" id="GO:0046872">
    <property type="term" value="F:metal ion binding"/>
    <property type="evidence" value="ECO:0007669"/>
    <property type="project" value="UniProtKB-KW"/>
</dbReference>
<name>A0A4Q9DRZ7_9BACL</name>
<evidence type="ECO:0000256" key="11">
    <source>
        <dbReference type="ARBA" id="ARBA00023277"/>
    </source>
</evidence>
<comment type="function">
    <text evidence="12">Catalyzes the phosphorylation of ribose at O-5 in a reaction requiring ATP and magnesium. The resulting D-ribose-5-phosphate can then be used either for sythesis of nucleotides, histidine, and tryptophan, or as a component of the pentose phosphate pathway.</text>
</comment>
<evidence type="ECO:0000256" key="5">
    <source>
        <dbReference type="ARBA" id="ARBA00022723"/>
    </source>
</evidence>
<dbReference type="GO" id="GO:0019303">
    <property type="term" value="P:D-ribose catabolic process"/>
    <property type="evidence" value="ECO:0007669"/>
    <property type="project" value="UniProtKB-UniRule"/>
</dbReference>
<organism evidence="15 16">
    <name type="scientific">Paenibacillus thalictri</name>
    <dbReference type="NCBI Taxonomy" id="2527873"/>
    <lineage>
        <taxon>Bacteria</taxon>
        <taxon>Bacillati</taxon>
        <taxon>Bacillota</taxon>
        <taxon>Bacilli</taxon>
        <taxon>Bacillales</taxon>
        <taxon>Paenibacillaceae</taxon>
        <taxon>Paenibacillus</taxon>
    </lineage>
</organism>
<dbReference type="NCBIfam" id="TIGR02152">
    <property type="entry name" value="D_ribokin_bact"/>
    <property type="match status" value="1"/>
</dbReference>
<keyword evidence="10 12" id="KW-0630">Potassium</keyword>
<dbReference type="GO" id="GO:2001059">
    <property type="term" value="P:D-tagatose 6-phosphate catabolic process"/>
    <property type="evidence" value="ECO:0007669"/>
    <property type="project" value="UniProtKB-UniPathway"/>
</dbReference>
<dbReference type="SUPFAM" id="SSF53613">
    <property type="entry name" value="Ribokinase-like"/>
    <property type="match status" value="1"/>
</dbReference>
<dbReference type="PROSITE" id="PS00584">
    <property type="entry name" value="PFKB_KINASES_2"/>
    <property type="match status" value="1"/>
</dbReference>
<evidence type="ECO:0000256" key="3">
    <source>
        <dbReference type="ARBA" id="ARBA00016943"/>
    </source>
</evidence>
<dbReference type="AlphaFoldDB" id="A0A4Q9DRZ7"/>
<feature type="binding site" evidence="12">
    <location>
        <begin position="218"/>
        <end position="223"/>
    </location>
    <ligand>
        <name>ATP</name>
        <dbReference type="ChEBI" id="CHEBI:30616"/>
    </ligand>
</feature>
<comment type="caution">
    <text evidence="15">The sequence shown here is derived from an EMBL/GenBank/DDBJ whole genome shotgun (WGS) entry which is preliminary data.</text>
</comment>
<feature type="binding site" evidence="12">
    <location>
        <position position="285"/>
    </location>
    <ligand>
        <name>K(+)</name>
        <dbReference type="ChEBI" id="CHEBI:29103"/>
    </ligand>
</feature>
<dbReference type="InterPro" id="IPR011611">
    <property type="entry name" value="PfkB_dom"/>
</dbReference>
<keyword evidence="8 12" id="KW-0067">ATP-binding</keyword>
<dbReference type="PIRSF" id="PIRSF000535">
    <property type="entry name" value="1PFK/6PFK/LacC"/>
    <property type="match status" value="1"/>
</dbReference>
<keyword evidence="13" id="KW-0423">Lactose metabolism</keyword>
<dbReference type="Pfam" id="PF00294">
    <property type="entry name" value="PfkB"/>
    <property type="match status" value="1"/>
</dbReference>
<comment type="pathway">
    <text evidence="12">Carbohydrate metabolism; D-ribose degradation; D-ribose 5-phosphate from beta-D-ribopyranose: step 2/2.</text>
</comment>
<comment type="catalytic activity">
    <reaction evidence="13">
        <text>D-tagatofuranose 6-phosphate + ATP = D-tagatofuranose 1,6-bisphosphate + ADP + H(+)</text>
        <dbReference type="Rhea" id="RHEA:12420"/>
        <dbReference type="ChEBI" id="CHEBI:15378"/>
        <dbReference type="ChEBI" id="CHEBI:30616"/>
        <dbReference type="ChEBI" id="CHEBI:58694"/>
        <dbReference type="ChEBI" id="CHEBI:58695"/>
        <dbReference type="ChEBI" id="CHEBI:456216"/>
        <dbReference type="EC" id="2.7.1.144"/>
    </reaction>
</comment>
<dbReference type="RefSeq" id="WP_131014381.1">
    <property type="nucleotide sequence ID" value="NZ_SIRE01000011.1"/>
</dbReference>
<feature type="binding site" evidence="12">
    <location>
        <begin position="249"/>
        <end position="250"/>
    </location>
    <ligand>
        <name>ATP</name>
        <dbReference type="ChEBI" id="CHEBI:30616"/>
    </ligand>
</feature>
<feature type="binding site" evidence="12">
    <location>
        <position position="280"/>
    </location>
    <ligand>
        <name>K(+)</name>
        <dbReference type="ChEBI" id="CHEBI:29103"/>
    </ligand>
</feature>
<keyword evidence="6 12" id="KW-0547">Nucleotide-binding</keyword>
<feature type="binding site" evidence="12">
    <location>
        <position position="138"/>
    </location>
    <ligand>
        <name>substrate</name>
    </ligand>
</feature>
<comment type="cofactor">
    <cofactor evidence="12">
        <name>Mg(2+)</name>
        <dbReference type="ChEBI" id="CHEBI:18420"/>
    </cofactor>
    <text evidence="12">Requires a divalent cation, most likely magnesium in vivo, as an electrophilic catalyst to aid phosphoryl group transfer. It is the chelate of the metal and the nucleotide that is the actual substrate.</text>
</comment>
<feature type="binding site" evidence="12">
    <location>
        <position position="182"/>
    </location>
    <ligand>
        <name>ATP</name>
        <dbReference type="ChEBI" id="CHEBI:30616"/>
    </ligand>
</feature>
<protein>
    <recommendedName>
        <fullName evidence="3 12">Ribokinase</fullName>
        <shortName evidence="12">RK</shortName>
        <ecNumber evidence="2 12">2.7.1.15</ecNumber>
    </recommendedName>
</protein>
<comment type="similarity">
    <text evidence="1">Belongs to the carbohydrate kinase pfkB family.</text>
</comment>
<dbReference type="CDD" id="cd01174">
    <property type="entry name" value="ribokinase"/>
    <property type="match status" value="1"/>
</dbReference>
<evidence type="ECO:0000256" key="10">
    <source>
        <dbReference type="ARBA" id="ARBA00022958"/>
    </source>
</evidence>
<feature type="binding site" evidence="12">
    <location>
        <position position="246"/>
    </location>
    <ligand>
        <name>K(+)</name>
        <dbReference type="ChEBI" id="CHEBI:29103"/>
    </ligand>
</feature>
<accession>A0A4Q9DRZ7</accession>
<dbReference type="EMBL" id="SIRE01000011">
    <property type="protein sequence ID" value="TBL77665.1"/>
    <property type="molecule type" value="Genomic_DNA"/>
</dbReference>
<dbReference type="PRINTS" id="PR00990">
    <property type="entry name" value="RIBOKINASE"/>
</dbReference>
<feature type="domain" description="Carbohydrate kinase PfkB" evidence="14">
    <location>
        <begin position="2"/>
        <end position="293"/>
    </location>
</feature>
<evidence type="ECO:0000256" key="7">
    <source>
        <dbReference type="ARBA" id="ARBA00022777"/>
    </source>
</evidence>
<feature type="binding site" evidence="12">
    <location>
        <position position="250"/>
    </location>
    <ligand>
        <name>substrate</name>
    </ligand>
</feature>
<dbReference type="Gene3D" id="3.40.1190.20">
    <property type="match status" value="1"/>
</dbReference>
<dbReference type="UniPathway" id="UPA00704">
    <property type="reaction ID" value="UER00715"/>
</dbReference>
<feature type="binding site" evidence="12">
    <location>
        <begin position="9"/>
        <end position="11"/>
    </location>
    <ligand>
        <name>substrate</name>
    </ligand>
</feature>
<dbReference type="EC" id="2.7.1.15" evidence="2 12"/>
<dbReference type="GO" id="GO:0005524">
    <property type="term" value="F:ATP binding"/>
    <property type="evidence" value="ECO:0007669"/>
    <property type="project" value="UniProtKB-UniRule"/>
</dbReference>
<keyword evidence="11 12" id="KW-0119">Carbohydrate metabolism</keyword>
<reference evidence="15 16" key="1">
    <citation type="submission" date="2019-02" db="EMBL/GenBank/DDBJ databases">
        <title>Paenibacillus sp. nov., isolated from surface-sterilized tissue of Thalictrum simplex L.</title>
        <authorList>
            <person name="Tuo L."/>
        </authorList>
    </citation>
    <scope>NUCLEOTIDE SEQUENCE [LARGE SCALE GENOMIC DNA]</scope>
    <source>
        <strain evidence="15 16">N2SHLJ1</strain>
    </source>
</reference>
<keyword evidence="5 12" id="KW-0479">Metal-binding</keyword>
<keyword evidence="16" id="KW-1185">Reference proteome</keyword>
<evidence type="ECO:0000256" key="9">
    <source>
        <dbReference type="ARBA" id="ARBA00022842"/>
    </source>
</evidence>
<dbReference type="PANTHER" id="PTHR10584:SF166">
    <property type="entry name" value="RIBOKINASE"/>
    <property type="match status" value="1"/>
</dbReference>
<dbReference type="InterPro" id="IPR029056">
    <property type="entry name" value="Ribokinase-like"/>
</dbReference>
<dbReference type="UniPathway" id="UPA00916">
    <property type="reaction ID" value="UER00889"/>
</dbReference>
<evidence type="ECO:0000313" key="15">
    <source>
        <dbReference type="EMBL" id="TBL77665.1"/>
    </source>
</evidence>
<proteinExistence type="inferred from homology"/>
<evidence type="ECO:0000256" key="8">
    <source>
        <dbReference type="ARBA" id="ARBA00022840"/>
    </source>
</evidence>
<evidence type="ECO:0000256" key="1">
    <source>
        <dbReference type="ARBA" id="ARBA00005380"/>
    </source>
</evidence>
<evidence type="ECO:0000259" key="14">
    <source>
        <dbReference type="Pfam" id="PF00294"/>
    </source>
</evidence>
<dbReference type="InterPro" id="IPR017583">
    <property type="entry name" value="Tagatose/fructose_Pkinase"/>
</dbReference>
<gene>
    <name evidence="12 15" type="primary">rbsK</name>
    <name evidence="15" type="ORF">EYB31_16075</name>
</gene>
<dbReference type="GO" id="GO:0009024">
    <property type="term" value="F:tagatose-6-phosphate kinase activity"/>
    <property type="evidence" value="ECO:0007669"/>
    <property type="project" value="UniProtKB-EC"/>
</dbReference>
<dbReference type="InterPro" id="IPR011877">
    <property type="entry name" value="Ribokinase"/>
</dbReference>
<comment type="subunit">
    <text evidence="12">Homodimer.</text>
</comment>
<dbReference type="Proteomes" id="UP000293142">
    <property type="component" value="Unassembled WGS sequence"/>
</dbReference>
<evidence type="ECO:0000256" key="6">
    <source>
        <dbReference type="ARBA" id="ARBA00022741"/>
    </source>
</evidence>
<keyword evidence="4 12" id="KW-0808">Transferase</keyword>
<evidence type="ECO:0000313" key="16">
    <source>
        <dbReference type="Proteomes" id="UP000293142"/>
    </source>
</evidence>
<feature type="binding site" evidence="12">
    <location>
        <position position="283"/>
    </location>
    <ligand>
        <name>K(+)</name>
        <dbReference type="ChEBI" id="CHEBI:29103"/>
    </ligand>
</feature>
<feature type="binding site" evidence="12">
    <location>
        <begin position="37"/>
        <end position="41"/>
    </location>
    <ligand>
        <name>substrate</name>
    </ligand>
</feature>
<comment type="similarity">
    <text evidence="12">Belongs to the carbohydrate kinase PfkB family. Ribokinase subfamily.</text>
</comment>
<feature type="binding site" evidence="12">
    <location>
        <position position="244"/>
    </location>
    <ligand>
        <name>K(+)</name>
        <dbReference type="ChEBI" id="CHEBI:29103"/>
    </ligand>
</feature>
<keyword evidence="12" id="KW-0963">Cytoplasm</keyword>
<dbReference type="PROSITE" id="PS00583">
    <property type="entry name" value="PFKB_KINASES_1"/>
    <property type="match status" value="1"/>
</dbReference>
<dbReference type="GO" id="GO:0005829">
    <property type="term" value="C:cytosol"/>
    <property type="evidence" value="ECO:0007669"/>
    <property type="project" value="TreeGrafter"/>
</dbReference>
<evidence type="ECO:0000256" key="4">
    <source>
        <dbReference type="ARBA" id="ARBA00022679"/>
    </source>
</evidence>
<dbReference type="OrthoDB" id="9775849at2"/>
<dbReference type="PANTHER" id="PTHR10584">
    <property type="entry name" value="SUGAR KINASE"/>
    <property type="match status" value="1"/>
</dbReference>
<keyword evidence="9 12" id="KW-0460">Magnesium</keyword>
<feature type="active site" description="Proton acceptor" evidence="12">
    <location>
        <position position="250"/>
    </location>
</feature>
<evidence type="ECO:0000256" key="13">
    <source>
        <dbReference type="PIRNR" id="PIRNR000535"/>
    </source>
</evidence>
<comment type="similarity">
    <text evidence="13">Belongs to the carbohydrate kinase PfkB family. LacC subfamily.</text>
</comment>
<dbReference type="GO" id="GO:0004747">
    <property type="term" value="F:ribokinase activity"/>
    <property type="evidence" value="ECO:0007669"/>
    <property type="project" value="UniProtKB-UniRule"/>
</dbReference>